<dbReference type="AlphaFoldDB" id="A0AAV4QJM9"/>
<gene>
    <name evidence="2" type="primary">AVEN_962_1</name>
    <name evidence="2" type="ORF">CDAR_93382</name>
</gene>
<evidence type="ECO:0000313" key="3">
    <source>
        <dbReference type="Proteomes" id="UP001054837"/>
    </source>
</evidence>
<protein>
    <submittedName>
        <fullName evidence="2">Uncharacterized protein</fullName>
    </submittedName>
</protein>
<dbReference type="Proteomes" id="UP001054837">
    <property type="component" value="Unassembled WGS sequence"/>
</dbReference>
<dbReference type="EMBL" id="BPLQ01004374">
    <property type="protein sequence ID" value="GIY07638.1"/>
    <property type="molecule type" value="Genomic_DNA"/>
</dbReference>
<comment type="caution">
    <text evidence="2">The sequence shown here is derived from an EMBL/GenBank/DDBJ whole genome shotgun (WGS) entry which is preliminary data.</text>
</comment>
<evidence type="ECO:0000313" key="2">
    <source>
        <dbReference type="EMBL" id="GIY07638.1"/>
    </source>
</evidence>
<feature type="region of interest" description="Disordered" evidence="1">
    <location>
        <begin position="39"/>
        <end position="76"/>
    </location>
</feature>
<proteinExistence type="predicted"/>
<accession>A0AAV4QJM9</accession>
<reference evidence="2 3" key="1">
    <citation type="submission" date="2021-06" db="EMBL/GenBank/DDBJ databases">
        <title>Caerostris darwini draft genome.</title>
        <authorList>
            <person name="Kono N."/>
            <person name="Arakawa K."/>
        </authorList>
    </citation>
    <scope>NUCLEOTIDE SEQUENCE [LARGE SCALE GENOMIC DNA]</scope>
</reference>
<feature type="compositionally biased region" description="Low complexity" evidence="1">
    <location>
        <begin position="58"/>
        <end position="76"/>
    </location>
</feature>
<name>A0AAV4QJM9_9ARAC</name>
<feature type="compositionally biased region" description="Polar residues" evidence="1">
    <location>
        <begin position="39"/>
        <end position="49"/>
    </location>
</feature>
<keyword evidence="3" id="KW-1185">Reference proteome</keyword>
<evidence type="ECO:0000256" key="1">
    <source>
        <dbReference type="SAM" id="MobiDB-lite"/>
    </source>
</evidence>
<sequence length="129" mass="14428">MPLISYHNQIETQIENFVENFKKNGSVLINTLNVESYGNTRTQWTPSDDSATDYPRTSAGCSSYDSSGSDSCSFGDAGNSDNENWPKLLHAPVRSLDYNPHVWDDWEEPLDYANIFLGSSNVSNIFCGF</sequence>
<organism evidence="2 3">
    <name type="scientific">Caerostris darwini</name>
    <dbReference type="NCBI Taxonomy" id="1538125"/>
    <lineage>
        <taxon>Eukaryota</taxon>
        <taxon>Metazoa</taxon>
        <taxon>Ecdysozoa</taxon>
        <taxon>Arthropoda</taxon>
        <taxon>Chelicerata</taxon>
        <taxon>Arachnida</taxon>
        <taxon>Araneae</taxon>
        <taxon>Araneomorphae</taxon>
        <taxon>Entelegynae</taxon>
        <taxon>Araneoidea</taxon>
        <taxon>Araneidae</taxon>
        <taxon>Caerostris</taxon>
    </lineage>
</organism>